<keyword evidence="2" id="KW-1185">Reference proteome</keyword>
<proteinExistence type="predicted"/>
<reference evidence="1 2" key="1">
    <citation type="submission" date="2021-06" db="EMBL/GenBank/DDBJ databases">
        <title>Caerostris darwini draft genome.</title>
        <authorList>
            <person name="Kono N."/>
            <person name="Arakawa K."/>
        </authorList>
    </citation>
    <scope>NUCLEOTIDE SEQUENCE [LARGE SCALE GENOMIC DNA]</scope>
</reference>
<dbReference type="EMBL" id="BPLQ01014800">
    <property type="protein sequence ID" value="GIY83305.1"/>
    <property type="molecule type" value="Genomic_DNA"/>
</dbReference>
<sequence>MKCDWIEEWANDVMVERVGFGTGFCSKWVNQSSSVNSRLRIITNNDIWLSLFKSSRSRGISPVTALWSWEYGEPQSEFIGLGQFYEMREEGWILKGDWIEEWTTVDIAERELRCRLLFQMGKPVLKR</sequence>
<dbReference type="AlphaFoldDB" id="A0AAV4WK82"/>
<protein>
    <submittedName>
        <fullName evidence="1">Uncharacterized protein</fullName>
    </submittedName>
</protein>
<evidence type="ECO:0000313" key="1">
    <source>
        <dbReference type="EMBL" id="GIY83305.1"/>
    </source>
</evidence>
<gene>
    <name evidence="1" type="ORF">CDAR_445791</name>
</gene>
<accession>A0AAV4WK82</accession>
<evidence type="ECO:0000313" key="2">
    <source>
        <dbReference type="Proteomes" id="UP001054837"/>
    </source>
</evidence>
<dbReference type="Proteomes" id="UP001054837">
    <property type="component" value="Unassembled WGS sequence"/>
</dbReference>
<name>A0AAV4WK82_9ARAC</name>
<organism evidence="1 2">
    <name type="scientific">Caerostris darwini</name>
    <dbReference type="NCBI Taxonomy" id="1538125"/>
    <lineage>
        <taxon>Eukaryota</taxon>
        <taxon>Metazoa</taxon>
        <taxon>Ecdysozoa</taxon>
        <taxon>Arthropoda</taxon>
        <taxon>Chelicerata</taxon>
        <taxon>Arachnida</taxon>
        <taxon>Araneae</taxon>
        <taxon>Araneomorphae</taxon>
        <taxon>Entelegynae</taxon>
        <taxon>Araneoidea</taxon>
        <taxon>Araneidae</taxon>
        <taxon>Caerostris</taxon>
    </lineage>
</organism>
<comment type="caution">
    <text evidence="1">The sequence shown here is derived from an EMBL/GenBank/DDBJ whole genome shotgun (WGS) entry which is preliminary data.</text>
</comment>